<protein>
    <submittedName>
        <fullName evidence="5">TonB-dependent receptor</fullName>
    </submittedName>
</protein>
<reference evidence="5" key="1">
    <citation type="submission" date="2021-01" db="EMBL/GenBank/DDBJ databases">
        <title>Marivirga sp. nov., isolated from intertidal surface sediments.</title>
        <authorList>
            <person name="Zhang M."/>
        </authorList>
    </citation>
    <scope>NUCLEOTIDE SEQUENCE</scope>
    <source>
        <strain evidence="5">SM1354</strain>
    </source>
</reference>
<organism evidence="5 6">
    <name type="scientific">Marivirga atlantica</name>
    <dbReference type="NCBI Taxonomy" id="1548457"/>
    <lineage>
        <taxon>Bacteria</taxon>
        <taxon>Pseudomonadati</taxon>
        <taxon>Bacteroidota</taxon>
        <taxon>Cytophagia</taxon>
        <taxon>Cytophagales</taxon>
        <taxon>Marivirgaceae</taxon>
        <taxon>Marivirga</taxon>
    </lineage>
</organism>
<evidence type="ECO:0000256" key="2">
    <source>
        <dbReference type="ARBA" id="ARBA00023136"/>
    </source>
</evidence>
<evidence type="ECO:0000256" key="1">
    <source>
        <dbReference type="ARBA" id="ARBA00004442"/>
    </source>
</evidence>
<dbReference type="SUPFAM" id="SSF56935">
    <property type="entry name" value="Porins"/>
    <property type="match status" value="1"/>
</dbReference>
<name>A0A937A8Q8_9BACT</name>
<evidence type="ECO:0000256" key="3">
    <source>
        <dbReference type="ARBA" id="ARBA00023237"/>
    </source>
</evidence>
<evidence type="ECO:0000256" key="4">
    <source>
        <dbReference type="SAM" id="SignalP"/>
    </source>
</evidence>
<dbReference type="Proteomes" id="UP000642920">
    <property type="component" value="Unassembled WGS sequence"/>
</dbReference>
<keyword evidence="5" id="KW-0675">Receptor</keyword>
<comment type="caution">
    <text evidence="5">The sequence shown here is derived from an EMBL/GenBank/DDBJ whole genome shotgun (WGS) entry which is preliminary data.</text>
</comment>
<dbReference type="AlphaFoldDB" id="A0A937A8Q8"/>
<comment type="subcellular location">
    <subcellularLocation>
        <location evidence="1">Cell outer membrane</location>
    </subcellularLocation>
</comment>
<dbReference type="Gene3D" id="2.40.170.20">
    <property type="entry name" value="TonB-dependent receptor, beta-barrel domain"/>
    <property type="match status" value="1"/>
</dbReference>
<keyword evidence="4" id="KW-0732">Signal</keyword>
<sequence>MKKIILNILFLTIGISLYAQDNWNEPTEGELEDSQIVIEKNRSLDLPRATRSFRQVPKIDQSSDSIRVNFSWNEITPELSKLKPGLRVLRIKDEPIPKLFANQVSAGFGNYGASYLSGFVGNKRDRNKSYGVQFYHKSFNKGAVDEKYSGSGYQMVRPSARFFNDKISFETSLLYDRTNNYAYGSIEEELDLNESFSRDEFQKKFQTAGAHIGLSDRNIEDYFTYDYDADFYHLFTSMNTAETNFNFSLNNTYNFRGAFGAKLNASGFISNYNYFNESQSYNRNLIQIDPSVVYKLDQIILEGGLNISYDNQSRTNISEVYVYPNLNATYFPLAKTYLGIGISGDVRQVTYKSVLETNPYLDPSFILENTINPFQLTLKAGSNLLDKVQIDGSFEVGTVNKLPYFTDVRTDNQSGNELLQSFVSIYSDNLTELKSSILIQTDFGKNFNLSAKGQYLSYANDSIDALPYVPKFKLDLKGNVSIKEKVEIGLSVYLQSKMEAYYRRIDFSSNLATMTEIDPFADLGLDVRYNLTSRASIFVNANNLLSNKYEYYLNYPNRGFQILGGFTYSF</sequence>
<evidence type="ECO:0000313" key="6">
    <source>
        <dbReference type="Proteomes" id="UP000642920"/>
    </source>
</evidence>
<dbReference type="GO" id="GO:0009279">
    <property type="term" value="C:cell outer membrane"/>
    <property type="evidence" value="ECO:0007669"/>
    <property type="project" value="UniProtKB-SubCell"/>
</dbReference>
<accession>A0A937A8Q8</accession>
<evidence type="ECO:0000313" key="5">
    <source>
        <dbReference type="EMBL" id="MBL0765670.1"/>
    </source>
</evidence>
<keyword evidence="2" id="KW-0472">Membrane</keyword>
<proteinExistence type="predicted"/>
<feature type="signal peptide" evidence="4">
    <location>
        <begin position="1"/>
        <end position="19"/>
    </location>
</feature>
<keyword evidence="6" id="KW-1185">Reference proteome</keyword>
<gene>
    <name evidence="5" type="ORF">JKP34_10435</name>
</gene>
<dbReference type="EMBL" id="JAERQG010000002">
    <property type="protein sequence ID" value="MBL0765670.1"/>
    <property type="molecule type" value="Genomic_DNA"/>
</dbReference>
<feature type="chain" id="PRO_5037209844" evidence="4">
    <location>
        <begin position="20"/>
        <end position="570"/>
    </location>
</feature>
<keyword evidence="3" id="KW-0998">Cell outer membrane</keyword>
<dbReference type="RefSeq" id="WP_201920756.1">
    <property type="nucleotide sequence ID" value="NZ_JAERQG010000002.1"/>
</dbReference>
<dbReference type="InterPro" id="IPR036942">
    <property type="entry name" value="Beta-barrel_TonB_sf"/>
</dbReference>